<comment type="function">
    <text evidence="3">PPIases accelerate the folding of proteins. It catalyzes the cis-trans isomerization of proline imidic peptide bonds in oligopeptides.</text>
</comment>
<dbReference type="Proteomes" id="UP001190700">
    <property type="component" value="Unassembled WGS sequence"/>
</dbReference>
<keyword evidence="1 3" id="KW-0697">Rotamase</keyword>
<accession>A0AAE0BSZ0</accession>
<sequence>MLALLSLFVFGGCLQAAADDVYHARFQVNLGKGNHDHFTIEVHPEWAPLAAARFKELVEADFFTSVRFFRVVPNFVVQWGIHGKPDVSAEWREKTIKDEPVVQGNTRGHISFAKSGPDTRTTQMFINFSDNANLDGMGFPSFGKVVEGMDIVDKIYSGYGETPNQGQIQQEGNKYLKKQFPKLSFIMGAEIVSQEPEL</sequence>
<feature type="signal peptide" evidence="3">
    <location>
        <begin position="1"/>
        <end position="18"/>
    </location>
</feature>
<dbReference type="AlphaFoldDB" id="A0AAE0BSZ0"/>
<dbReference type="InterPro" id="IPR044665">
    <property type="entry name" value="E_coli_cyclophilin_A-like"/>
</dbReference>
<dbReference type="PRINTS" id="PR00153">
    <property type="entry name" value="CSAPPISMRASE"/>
</dbReference>
<organism evidence="5 6">
    <name type="scientific">Cymbomonas tetramitiformis</name>
    <dbReference type="NCBI Taxonomy" id="36881"/>
    <lineage>
        <taxon>Eukaryota</taxon>
        <taxon>Viridiplantae</taxon>
        <taxon>Chlorophyta</taxon>
        <taxon>Pyramimonadophyceae</taxon>
        <taxon>Pyramimonadales</taxon>
        <taxon>Pyramimonadaceae</taxon>
        <taxon>Cymbomonas</taxon>
    </lineage>
</organism>
<evidence type="ECO:0000259" key="4">
    <source>
        <dbReference type="PROSITE" id="PS50072"/>
    </source>
</evidence>
<dbReference type="PROSITE" id="PS50072">
    <property type="entry name" value="CSA_PPIASE_2"/>
    <property type="match status" value="1"/>
</dbReference>
<comment type="catalytic activity">
    <reaction evidence="3">
        <text>[protein]-peptidylproline (omega=180) = [protein]-peptidylproline (omega=0)</text>
        <dbReference type="Rhea" id="RHEA:16237"/>
        <dbReference type="Rhea" id="RHEA-COMP:10747"/>
        <dbReference type="Rhea" id="RHEA-COMP:10748"/>
        <dbReference type="ChEBI" id="CHEBI:83833"/>
        <dbReference type="ChEBI" id="CHEBI:83834"/>
        <dbReference type="EC" id="5.2.1.8"/>
    </reaction>
</comment>
<evidence type="ECO:0000313" key="6">
    <source>
        <dbReference type="Proteomes" id="UP001190700"/>
    </source>
</evidence>
<evidence type="ECO:0000256" key="1">
    <source>
        <dbReference type="ARBA" id="ARBA00023110"/>
    </source>
</evidence>
<feature type="domain" description="PPIase cyclophilin-type" evidence="4">
    <location>
        <begin position="25"/>
        <end position="155"/>
    </location>
</feature>
<comment type="similarity">
    <text evidence="3">Belongs to the cyclophilin-type PPIase family.</text>
</comment>
<evidence type="ECO:0000256" key="2">
    <source>
        <dbReference type="ARBA" id="ARBA00023235"/>
    </source>
</evidence>
<evidence type="ECO:0000256" key="3">
    <source>
        <dbReference type="RuleBase" id="RU363019"/>
    </source>
</evidence>
<reference evidence="5 6" key="1">
    <citation type="journal article" date="2015" name="Genome Biol. Evol.">
        <title>Comparative Genomics of a Bacterivorous Green Alga Reveals Evolutionary Causalities and Consequences of Phago-Mixotrophic Mode of Nutrition.</title>
        <authorList>
            <person name="Burns J.A."/>
            <person name="Paasch A."/>
            <person name="Narechania A."/>
            <person name="Kim E."/>
        </authorList>
    </citation>
    <scope>NUCLEOTIDE SEQUENCE [LARGE SCALE GENOMIC DNA]</scope>
    <source>
        <strain evidence="5 6">PLY_AMNH</strain>
    </source>
</reference>
<dbReference type="PANTHER" id="PTHR43246">
    <property type="entry name" value="PEPTIDYL-PROLYL CIS-TRANS ISOMERASE CYP38, CHLOROPLASTIC"/>
    <property type="match status" value="1"/>
</dbReference>
<feature type="chain" id="PRO_5041766445" description="Peptidyl-prolyl cis-trans isomerase" evidence="3">
    <location>
        <begin position="19"/>
        <end position="198"/>
    </location>
</feature>
<protein>
    <recommendedName>
        <fullName evidence="3">Peptidyl-prolyl cis-trans isomerase</fullName>
        <shortName evidence="3">PPIase</shortName>
        <ecNumber evidence="3">5.2.1.8</ecNumber>
    </recommendedName>
</protein>
<dbReference type="InterPro" id="IPR002130">
    <property type="entry name" value="Cyclophilin-type_PPIase_dom"/>
</dbReference>
<dbReference type="Pfam" id="PF00160">
    <property type="entry name" value="Pro_isomerase"/>
    <property type="match status" value="1"/>
</dbReference>
<dbReference type="Gene3D" id="2.40.100.10">
    <property type="entry name" value="Cyclophilin-like"/>
    <property type="match status" value="1"/>
</dbReference>
<proteinExistence type="inferred from homology"/>
<gene>
    <name evidence="5" type="ORF">CYMTET_48715</name>
</gene>
<dbReference type="EMBL" id="LGRX02033378">
    <property type="protein sequence ID" value="KAK3241529.1"/>
    <property type="molecule type" value="Genomic_DNA"/>
</dbReference>
<dbReference type="InterPro" id="IPR029000">
    <property type="entry name" value="Cyclophilin-like_dom_sf"/>
</dbReference>
<evidence type="ECO:0000313" key="5">
    <source>
        <dbReference type="EMBL" id="KAK3241529.1"/>
    </source>
</evidence>
<keyword evidence="3" id="KW-0732">Signal</keyword>
<dbReference type="SUPFAM" id="SSF50891">
    <property type="entry name" value="Cyclophilin-like"/>
    <property type="match status" value="1"/>
</dbReference>
<dbReference type="EC" id="5.2.1.8" evidence="3"/>
<dbReference type="GO" id="GO:0003755">
    <property type="term" value="F:peptidyl-prolyl cis-trans isomerase activity"/>
    <property type="evidence" value="ECO:0007669"/>
    <property type="project" value="UniProtKB-UniRule"/>
</dbReference>
<keyword evidence="6" id="KW-1185">Reference proteome</keyword>
<comment type="caution">
    <text evidence="5">The sequence shown here is derived from an EMBL/GenBank/DDBJ whole genome shotgun (WGS) entry which is preliminary data.</text>
</comment>
<name>A0AAE0BSZ0_9CHLO</name>
<keyword evidence="2 3" id="KW-0413">Isomerase</keyword>